<evidence type="ECO:0000313" key="5">
    <source>
        <dbReference type="EMBL" id="GIQ91542.1"/>
    </source>
</evidence>
<reference evidence="5 6" key="1">
    <citation type="journal article" date="2018" name="PLoS ONE">
        <title>The draft genome of Kipferlia bialata reveals reductive genome evolution in fornicate parasites.</title>
        <authorList>
            <person name="Tanifuji G."/>
            <person name="Takabayashi S."/>
            <person name="Kume K."/>
            <person name="Takagi M."/>
            <person name="Nakayama T."/>
            <person name="Kamikawa R."/>
            <person name="Inagaki Y."/>
            <person name="Hashimoto T."/>
        </authorList>
    </citation>
    <scope>NUCLEOTIDE SEQUENCE [LARGE SCALE GENOMIC DNA]</scope>
    <source>
        <strain evidence="5">NY0173</strain>
    </source>
</reference>
<dbReference type="PROSITE" id="PS51379">
    <property type="entry name" value="4FE4S_FER_2"/>
    <property type="match status" value="1"/>
</dbReference>
<feature type="non-terminal residue" evidence="5">
    <location>
        <position position="1"/>
    </location>
</feature>
<keyword evidence="1" id="KW-0240">DNA-directed RNA polymerase</keyword>
<dbReference type="InterPro" id="IPR036603">
    <property type="entry name" value="RBP11-like"/>
</dbReference>
<dbReference type="InterPro" id="IPR017896">
    <property type="entry name" value="4Fe4S_Fe-S-bd"/>
</dbReference>
<name>A0A9K3GQD3_9EUKA</name>
<gene>
    <name evidence="5" type="ORF">KIPB_014845</name>
</gene>
<feature type="region of interest" description="Disordered" evidence="3">
    <location>
        <begin position="94"/>
        <end position="121"/>
    </location>
</feature>
<dbReference type="SUPFAM" id="SSF55257">
    <property type="entry name" value="RBP11-like subunits of RNA polymerase"/>
    <property type="match status" value="1"/>
</dbReference>
<organism evidence="5 6">
    <name type="scientific">Kipferlia bialata</name>
    <dbReference type="NCBI Taxonomy" id="797122"/>
    <lineage>
        <taxon>Eukaryota</taxon>
        <taxon>Metamonada</taxon>
        <taxon>Carpediemonas-like organisms</taxon>
        <taxon>Kipferlia</taxon>
    </lineage>
</organism>
<keyword evidence="6" id="KW-1185">Reference proteome</keyword>
<proteinExistence type="predicted"/>
<evidence type="ECO:0000313" key="6">
    <source>
        <dbReference type="Proteomes" id="UP000265618"/>
    </source>
</evidence>
<dbReference type="GO" id="GO:0046983">
    <property type="term" value="F:protein dimerization activity"/>
    <property type="evidence" value="ECO:0007669"/>
    <property type="project" value="InterPro"/>
</dbReference>
<keyword evidence="2" id="KW-0804">Transcription</keyword>
<comment type="caution">
    <text evidence="5">The sequence shown here is derived from an EMBL/GenBank/DDBJ whole genome shotgun (WGS) entry which is preliminary data.</text>
</comment>
<dbReference type="Gene3D" id="3.30.1360.10">
    <property type="entry name" value="RNA polymerase, RBP11-like subunit"/>
    <property type="match status" value="1"/>
</dbReference>
<evidence type="ECO:0000256" key="2">
    <source>
        <dbReference type="ARBA" id="ARBA00023163"/>
    </source>
</evidence>
<dbReference type="Proteomes" id="UP000265618">
    <property type="component" value="Unassembled WGS sequence"/>
</dbReference>
<accession>A0A9K3GQD3</accession>
<dbReference type="GO" id="GO:0006351">
    <property type="term" value="P:DNA-templated transcription"/>
    <property type="evidence" value="ECO:0007669"/>
    <property type="project" value="InterPro"/>
</dbReference>
<dbReference type="EMBL" id="BDIP01007904">
    <property type="protein sequence ID" value="GIQ91542.1"/>
    <property type="molecule type" value="Genomic_DNA"/>
</dbReference>
<protein>
    <recommendedName>
        <fullName evidence="4">4Fe-4S ferredoxin-type domain-containing protein</fullName>
    </recommendedName>
</protein>
<dbReference type="AlphaFoldDB" id="A0A9K3GQD3"/>
<dbReference type="GO" id="GO:0000428">
    <property type="term" value="C:DNA-directed RNA polymerase complex"/>
    <property type="evidence" value="ECO:0007669"/>
    <property type="project" value="UniProtKB-KW"/>
</dbReference>
<evidence type="ECO:0000256" key="1">
    <source>
        <dbReference type="ARBA" id="ARBA00022478"/>
    </source>
</evidence>
<evidence type="ECO:0000259" key="4">
    <source>
        <dbReference type="PROSITE" id="PS51379"/>
    </source>
</evidence>
<evidence type="ECO:0000256" key="3">
    <source>
        <dbReference type="SAM" id="MobiDB-lite"/>
    </source>
</evidence>
<feature type="compositionally biased region" description="Acidic residues" evidence="3">
    <location>
        <begin position="99"/>
        <end position="121"/>
    </location>
</feature>
<sequence length="121" mass="13515">IVDCCPRHVMKNVDGRVMVDDDYRCTMCRECHRVTEDDIVDGEEIVSLRLSKRRALLTIESAGQVEPLAILQAALEIIEAKAKQVEHRFTNKTVGGELIEGEEAEAEAEAEEEEEGDVEMG</sequence>
<feature type="domain" description="4Fe-4S ferredoxin-type" evidence="4">
    <location>
        <begin position="15"/>
        <end position="45"/>
    </location>
</feature>